<proteinExistence type="predicted"/>
<dbReference type="EMBL" id="JAHHHD010000004">
    <property type="protein sequence ID" value="MBW4658281.1"/>
    <property type="molecule type" value="Genomic_DNA"/>
</dbReference>
<reference evidence="1" key="2">
    <citation type="journal article" date="2022" name="Microbiol. Resour. Announc.">
        <title>Metagenome Sequencing to Explore Phylogenomics of Terrestrial Cyanobacteria.</title>
        <authorList>
            <person name="Ward R.D."/>
            <person name="Stajich J.E."/>
            <person name="Johansen J.R."/>
            <person name="Huntemann M."/>
            <person name="Clum A."/>
            <person name="Foster B."/>
            <person name="Foster B."/>
            <person name="Roux S."/>
            <person name="Palaniappan K."/>
            <person name="Varghese N."/>
            <person name="Mukherjee S."/>
            <person name="Reddy T.B.K."/>
            <person name="Daum C."/>
            <person name="Copeland A."/>
            <person name="Chen I.A."/>
            <person name="Ivanova N.N."/>
            <person name="Kyrpides N.C."/>
            <person name="Shapiro N."/>
            <person name="Eloe-Fadrosh E.A."/>
            <person name="Pietrasiak N."/>
        </authorList>
    </citation>
    <scope>NUCLEOTIDE SEQUENCE</scope>
    <source>
        <strain evidence="1">UHER 2000/2452</strain>
    </source>
</reference>
<name>A0A951UL34_9CYAN</name>
<protein>
    <submittedName>
        <fullName evidence="1">Uncharacterized protein</fullName>
    </submittedName>
</protein>
<sequence>MHLSICPVMEGHVQNNPKLSQRKVIQTALPSLEQVVFMRDLIDVRDLYFYIIAGLWQKLRSPT</sequence>
<comment type="caution">
    <text evidence="1">The sequence shown here is derived from an EMBL/GenBank/DDBJ whole genome shotgun (WGS) entry which is preliminary data.</text>
</comment>
<reference evidence="1" key="1">
    <citation type="submission" date="2021-05" db="EMBL/GenBank/DDBJ databases">
        <authorList>
            <person name="Pietrasiak N."/>
            <person name="Ward R."/>
            <person name="Stajich J.E."/>
            <person name="Kurbessoian T."/>
        </authorList>
    </citation>
    <scope>NUCLEOTIDE SEQUENCE</scope>
    <source>
        <strain evidence="1">UHER 2000/2452</strain>
    </source>
</reference>
<accession>A0A951UL34</accession>
<organism evidence="1 2">
    <name type="scientific">Drouetiella hepatica Uher 2000/2452</name>
    <dbReference type="NCBI Taxonomy" id="904376"/>
    <lineage>
        <taxon>Bacteria</taxon>
        <taxon>Bacillati</taxon>
        <taxon>Cyanobacteriota</taxon>
        <taxon>Cyanophyceae</taxon>
        <taxon>Oculatellales</taxon>
        <taxon>Oculatellaceae</taxon>
        <taxon>Drouetiella</taxon>
    </lineage>
</organism>
<dbReference type="AlphaFoldDB" id="A0A951UL34"/>
<dbReference type="Proteomes" id="UP000757435">
    <property type="component" value="Unassembled WGS sequence"/>
</dbReference>
<gene>
    <name evidence="1" type="ORF">KME15_06375</name>
</gene>
<evidence type="ECO:0000313" key="1">
    <source>
        <dbReference type="EMBL" id="MBW4658281.1"/>
    </source>
</evidence>
<evidence type="ECO:0000313" key="2">
    <source>
        <dbReference type="Proteomes" id="UP000757435"/>
    </source>
</evidence>